<dbReference type="STRING" id="1754190.A0A1Y2AG04"/>
<dbReference type="PANTHER" id="PTHR46346">
    <property type="entry name" value="PHOSPHATIDYLINOSITOL N-ACETYLGLUCOSAMINYLTRANSFERASE SUBUNIT P"/>
    <property type="match status" value="1"/>
</dbReference>
<evidence type="ECO:0000313" key="9">
    <source>
        <dbReference type="Proteomes" id="UP000193920"/>
    </source>
</evidence>
<evidence type="ECO:0000256" key="1">
    <source>
        <dbReference type="ARBA" id="ARBA00004141"/>
    </source>
</evidence>
<evidence type="ECO:0000256" key="6">
    <source>
        <dbReference type="SAM" id="Phobius"/>
    </source>
</evidence>
<accession>A0A1Y2AG04</accession>
<protein>
    <submittedName>
        <fullName evidence="8">PIG-P-domain-containing protein</fullName>
    </submittedName>
</protein>
<dbReference type="EMBL" id="MCOG01000263">
    <property type="protein sequence ID" value="ORY21548.1"/>
    <property type="molecule type" value="Genomic_DNA"/>
</dbReference>
<evidence type="ECO:0000259" key="7">
    <source>
        <dbReference type="Pfam" id="PF08510"/>
    </source>
</evidence>
<evidence type="ECO:0000256" key="2">
    <source>
        <dbReference type="ARBA" id="ARBA00022692"/>
    </source>
</evidence>
<organism evidence="8 9">
    <name type="scientific">Neocallimastix californiae</name>
    <dbReference type="NCBI Taxonomy" id="1754190"/>
    <lineage>
        <taxon>Eukaryota</taxon>
        <taxon>Fungi</taxon>
        <taxon>Fungi incertae sedis</taxon>
        <taxon>Chytridiomycota</taxon>
        <taxon>Chytridiomycota incertae sedis</taxon>
        <taxon>Neocallimastigomycetes</taxon>
        <taxon>Neocallimastigales</taxon>
        <taxon>Neocallimastigaceae</taxon>
        <taxon>Neocallimastix</taxon>
    </lineage>
</organism>
<feature type="region of interest" description="Disordered" evidence="5">
    <location>
        <begin position="41"/>
        <end position="68"/>
    </location>
</feature>
<dbReference type="Pfam" id="PF08510">
    <property type="entry name" value="PIG-P"/>
    <property type="match status" value="1"/>
</dbReference>
<gene>
    <name evidence="8" type="ORF">LY90DRAFT_707416</name>
</gene>
<feature type="transmembrane region" description="Helical" evidence="6">
    <location>
        <begin position="169"/>
        <end position="195"/>
    </location>
</feature>
<keyword evidence="3 6" id="KW-1133">Transmembrane helix</keyword>
<dbReference type="PANTHER" id="PTHR46346:SF1">
    <property type="entry name" value="PHOSPHATIDYLINOSITOL N-ACETYLGLUCOSAMINYLTRANSFERASE SUBUNIT P"/>
    <property type="match status" value="1"/>
</dbReference>
<dbReference type="GO" id="GO:0016020">
    <property type="term" value="C:membrane"/>
    <property type="evidence" value="ECO:0007669"/>
    <property type="project" value="UniProtKB-SubCell"/>
</dbReference>
<dbReference type="InterPro" id="IPR052263">
    <property type="entry name" value="GPI_Anchor_Biosynth"/>
</dbReference>
<feature type="domain" description="PIG-P" evidence="7">
    <location>
        <begin position="128"/>
        <end position="244"/>
    </location>
</feature>
<comment type="caution">
    <text evidence="8">The sequence shown here is derived from an EMBL/GenBank/DDBJ whole genome shotgun (WGS) entry which is preliminary data.</text>
</comment>
<dbReference type="GO" id="GO:0006506">
    <property type="term" value="P:GPI anchor biosynthetic process"/>
    <property type="evidence" value="ECO:0007669"/>
    <property type="project" value="TreeGrafter"/>
</dbReference>
<evidence type="ECO:0000313" key="8">
    <source>
        <dbReference type="EMBL" id="ORY21548.1"/>
    </source>
</evidence>
<dbReference type="GO" id="GO:0005783">
    <property type="term" value="C:endoplasmic reticulum"/>
    <property type="evidence" value="ECO:0007669"/>
    <property type="project" value="TreeGrafter"/>
</dbReference>
<sequence>MSLSNIKNKLSNESNLKLINRNPYGFSSSDHINRISSNYRLHNGTQKDSSNNSIYDTQNYTNNSKLNKNLEGSSLVSNNLMYNNNSHNENNTNLNTGNNNISNDNTTPNNTFQNSLHDTVFVQSKPRYEFYGYAFYLVSFLALSIYLIWAFSTEAFFQKIGFYYYPNRYWAIALPDYVVVIILFYFAIFLSYNFIHTPSFNSLNTVTDKYSNLMKNVKYTRVEDDDDIPDLQDIPISIVNAYLYSDSFYPPSEPYSTYSPS</sequence>
<dbReference type="InterPro" id="IPR013717">
    <property type="entry name" value="PIG-P"/>
</dbReference>
<evidence type="ECO:0000256" key="3">
    <source>
        <dbReference type="ARBA" id="ARBA00022989"/>
    </source>
</evidence>
<evidence type="ECO:0000256" key="4">
    <source>
        <dbReference type="ARBA" id="ARBA00023136"/>
    </source>
</evidence>
<dbReference type="OrthoDB" id="690928at2759"/>
<proteinExistence type="predicted"/>
<keyword evidence="2 6" id="KW-0812">Transmembrane</keyword>
<comment type="subcellular location">
    <subcellularLocation>
        <location evidence="1">Membrane</location>
        <topology evidence="1">Multi-pass membrane protein</topology>
    </subcellularLocation>
</comment>
<name>A0A1Y2AG04_9FUNG</name>
<feature type="transmembrane region" description="Helical" evidence="6">
    <location>
        <begin position="130"/>
        <end position="149"/>
    </location>
</feature>
<dbReference type="Proteomes" id="UP000193920">
    <property type="component" value="Unassembled WGS sequence"/>
</dbReference>
<keyword evidence="9" id="KW-1185">Reference proteome</keyword>
<keyword evidence="4 6" id="KW-0472">Membrane</keyword>
<reference evidence="8 9" key="1">
    <citation type="submission" date="2016-08" db="EMBL/GenBank/DDBJ databases">
        <title>A Parts List for Fungal Cellulosomes Revealed by Comparative Genomics.</title>
        <authorList>
            <consortium name="DOE Joint Genome Institute"/>
            <person name="Haitjema C.H."/>
            <person name="Gilmore S.P."/>
            <person name="Henske J.K."/>
            <person name="Solomon K.V."/>
            <person name="De Groot R."/>
            <person name="Kuo A."/>
            <person name="Mondo S.J."/>
            <person name="Salamov A.A."/>
            <person name="Labutti K."/>
            <person name="Zhao Z."/>
            <person name="Chiniquy J."/>
            <person name="Barry K."/>
            <person name="Brewer H.M."/>
            <person name="Purvine S.O."/>
            <person name="Wright A.T."/>
            <person name="Boxma B."/>
            <person name="Van Alen T."/>
            <person name="Hackstein J.H."/>
            <person name="Baker S.E."/>
            <person name="Grigoriev I.V."/>
            <person name="O'Malley M.A."/>
        </authorList>
    </citation>
    <scope>NUCLEOTIDE SEQUENCE [LARGE SCALE GENOMIC DNA]</scope>
    <source>
        <strain evidence="8 9">G1</strain>
    </source>
</reference>
<dbReference type="AlphaFoldDB" id="A0A1Y2AG04"/>
<evidence type="ECO:0000256" key="5">
    <source>
        <dbReference type="SAM" id="MobiDB-lite"/>
    </source>
</evidence>